<evidence type="ECO:0000313" key="8">
    <source>
        <dbReference type="Proteomes" id="UP000698800"/>
    </source>
</evidence>
<dbReference type="SUPFAM" id="SSF55418">
    <property type="entry name" value="eIF4e-like"/>
    <property type="match status" value="1"/>
</dbReference>
<keyword evidence="4 5" id="KW-0648">Protein biosynthesis</keyword>
<comment type="caution">
    <text evidence="7">The sequence shown here is derived from an EMBL/GenBank/DDBJ whole genome shotgun (WGS) entry which is preliminary data.</text>
</comment>
<dbReference type="AlphaFoldDB" id="A0A9P8L1G4"/>
<accession>A0A9P8L1G4</accession>
<gene>
    <name evidence="7" type="ORF">FGG08_000272</name>
</gene>
<comment type="similarity">
    <text evidence="5">Belongs to the eukaryotic initiation factor 4E family.</text>
</comment>
<evidence type="ECO:0000256" key="6">
    <source>
        <dbReference type="SAM" id="MobiDB-lite"/>
    </source>
</evidence>
<organism evidence="7 8">
    <name type="scientific">Glutinoglossum americanum</name>
    <dbReference type="NCBI Taxonomy" id="1670608"/>
    <lineage>
        <taxon>Eukaryota</taxon>
        <taxon>Fungi</taxon>
        <taxon>Dikarya</taxon>
        <taxon>Ascomycota</taxon>
        <taxon>Pezizomycotina</taxon>
        <taxon>Geoglossomycetes</taxon>
        <taxon>Geoglossales</taxon>
        <taxon>Geoglossaceae</taxon>
        <taxon>Glutinoglossum</taxon>
    </lineage>
</organism>
<keyword evidence="2" id="KW-0810">Translation regulation</keyword>
<keyword evidence="1 5" id="KW-0396">Initiation factor</keyword>
<dbReference type="InterPro" id="IPR001040">
    <property type="entry name" value="TIF_eIF_4E"/>
</dbReference>
<proteinExistence type="inferred from homology"/>
<dbReference type="GO" id="GO:0000340">
    <property type="term" value="F:RNA 7-methylguanosine cap binding"/>
    <property type="evidence" value="ECO:0007669"/>
    <property type="project" value="TreeGrafter"/>
</dbReference>
<feature type="compositionally biased region" description="Low complexity" evidence="6">
    <location>
        <begin position="387"/>
        <end position="407"/>
    </location>
</feature>
<feature type="compositionally biased region" description="Low complexity" evidence="6">
    <location>
        <begin position="185"/>
        <end position="194"/>
    </location>
</feature>
<dbReference type="GO" id="GO:0006417">
    <property type="term" value="P:regulation of translation"/>
    <property type="evidence" value="ECO:0007669"/>
    <property type="project" value="UniProtKB-KW"/>
</dbReference>
<feature type="region of interest" description="Disordered" evidence="6">
    <location>
        <begin position="176"/>
        <end position="196"/>
    </location>
</feature>
<dbReference type="Pfam" id="PF01652">
    <property type="entry name" value="IF4E"/>
    <property type="match status" value="1"/>
</dbReference>
<dbReference type="OrthoDB" id="17977at2759"/>
<protein>
    <recommendedName>
        <fullName evidence="9">Translation initiation factor eIF4e</fullName>
    </recommendedName>
</protein>
<evidence type="ECO:0000256" key="4">
    <source>
        <dbReference type="ARBA" id="ARBA00022917"/>
    </source>
</evidence>
<dbReference type="Gene3D" id="3.30.760.10">
    <property type="entry name" value="RNA Cap, Translation Initiation Factor Eif4e"/>
    <property type="match status" value="1"/>
</dbReference>
<evidence type="ECO:0000256" key="5">
    <source>
        <dbReference type="RuleBase" id="RU004374"/>
    </source>
</evidence>
<dbReference type="PANTHER" id="PTHR11960">
    <property type="entry name" value="EUKARYOTIC TRANSLATION INITIATION FACTOR 4E RELATED"/>
    <property type="match status" value="1"/>
</dbReference>
<keyword evidence="8" id="KW-1185">Reference proteome</keyword>
<dbReference type="GO" id="GO:0003743">
    <property type="term" value="F:translation initiation factor activity"/>
    <property type="evidence" value="ECO:0007669"/>
    <property type="project" value="UniProtKB-KW"/>
</dbReference>
<name>A0A9P8L1G4_9PEZI</name>
<sequence length="407" mass="45958">MDHSQLRNLAQEWTKRLACSKALELDPYIVSFEKPRKSLAPHACGKAFELDPSIVSFGKPQKAFVSYANQKAFELDPSIVSFESPRKAFVPCAYRKALELDPSIVSFERPQELSISYANEKALELDPSILSFEKPQVLTAENTSVSYTSDWYVMAEESSAQKQTGRPTRPTLAVNGLVQAPPDFSPSSSTTSPSRADATKNMFKTMRPLPLRHIWQFWSDKHAPNTGDKSNAYEERLKPLETVSTIKVFWEILNNVDPSRMYLRDSYHFFKKGVKPIWEDPRNITGGCWTFRVNKSISEAFWLEVLVLVVGEQLQEVVEKGDDICGVTISARFNSHLIMIWNRDGSNQASTNKVLERVLEMLTPRLKPLPQNYYYKKHSDHQGFGNATTTTTTETSEATATAATEGK</sequence>
<evidence type="ECO:0000256" key="2">
    <source>
        <dbReference type="ARBA" id="ARBA00022845"/>
    </source>
</evidence>
<evidence type="ECO:0000256" key="1">
    <source>
        <dbReference type="ARBA" id="ARBA00022540"/>
    </source>
</evidence>
<dbReference type="PANTHER" id="PTHR11960:SF66">
    <property type="entry name" value="EUKARYOTIC TRANSLATION INITIATION FACTOR 4E TYPE 3"/>
    <property type="match status" value="1"/>
</dbReference>
<evidence type="ECO:0000256" key="3">
    <source>
        <dbReference type="ARBA" id="ARBA00022884"/>
    </source>
</evidence>
<dbReference type="Proteomes" id="UP000698800">
    <property type="component" value="Unassembled WGS sequence"/>
</dbReference>
<evidence type="ECO:0008006" key="9">
    <source>
        <dbReference type="Google" id="ProtNLM"/>
    </source>
</evidence>
<dbReference type="InterPro" id="IPR023398">
    <property type="entry name" value="TIF_eIF4e-like"/>
</dbReference>
<dbReference type="EMBL" id="JAGHQL010000003">
    <property type="protein sequence ID" value="KAH0547547.1"/>
    <property type="molecule type" value="Genomic_DNA"/>
</dbReference>
<keyword evidence="3 5" id="KW-0694">RNA-binding</keyword>
<dbReference type="GO" id="GO:0016281">
    <property type="term" value="C:eukaryotic translation initiation factor 4F complex"/>
    <property type="evidence" value="ECO:0007669"/>
    <property type="project" value="TreeGrafter"/>
</dbReference>
<evidence type="ECO:0000313" key="7">
    <source>
        <dbReference type="EMBL" id="KAH0547547.1"/>
    </source>
</evidence>
<feature type="region of interest" description="Disordered" evidence="6">
    <location>
        <begin position="384"/>
        <end position="407"/>
    </location>
</feature>
<reference evidence="7" key="1">
    <citation type="submission" date="2021-03" db="EMBL/GenBank/DDBJ databases">
        <title>Comparative genomics and phylogenomic investigation of the class Geoglossomycetes provide insights into ecological specialization and systematics.</title>
        <authorList>
            <person name="Melie T."/>
            <person name="Pirro S."/>
            <person name="Miller A.N."/>
            <person name="Quandt A."/>
        </authorList>
    </citation>
    <scope>NUCLEOTIDE SEQUENCE</scope>
    <source>
        <strain evidence="7">GBOQ0MN5Z8</strain>
    </source>
</reference>